<evidence type="ECO:0000313" key="1">
    <source>
        <dbReference type="EMBL" id="EKD29379.1"/>
    </source>
</evidence>
<gene>
    <name evidence="1" type="ORF">ACD_78C00429G0001</name>
</gene>
<dbReference type="AlphaFoldDB" id="K1YVS6"/>
<reference evidence="1" key="1">
    <citation type="journal article" date="2012" name="Science">
        <title>Fermentation, hydrogen, and sulfur metabolism in multiple uncultivated bacterial phyla.</title>
        <authorList>
            <person name="Wrighton K.C."/>
            <person name="Thomas B.C."/>
            <person name="Sharon I."/>
            <person name="Miller C.S."/>
            <person name="Castelle C.J."/>
            <person name="VerBerkmoes N.C."/>
            <person name="Wilkins M.J."/>
            <person name="Hettich R.L."/>
            <person name="Lipton M.S."/>
            <person name="Williams K.H."/>
            <person name="Long P.E."/>
            <person name="Banfield J.F."/>
        </authorList>
    </citation>
    <scope>NUCLEOTIDE SEQUENCE [LARGE SCALE GENOMIC DNA]</scope>
</reference>
<organism evidence="1">
    <name type="scientific">uncultured bacterium</name>
    <name type="common">gcode 4</name>
    <dbReference type="NCBI Taxonomy" id="1234023"/>
    <lineage>
        <taxon>Bacteria</taxon>
        <taxon>environmental samples</taxon>
    </lineage>
</organism>
<accession>K1YVS6</accession>
<proteinExistence type="predicted"/>
<name>K1YVS6_9BACT</name>
<sequence length="100" mass="11822">MKKDKKDYYRKEIQKVSALPSPTEQIMRYDMIMHHILKDYGYSGNVGDQLKAKPRMMNNLNAIWSLHKLRNKLAHSMDTVSVDLLERKADEFEKEVLKLL</sequence>
<comment type="caution">
    <text evidence="1">The sequence shown here is derived from an EMBL/GenBank/DDBJ whole genome shotgun (WGS) entry which is preliminary data.</text>
</comment>
<evidence type="ECO:0008006" key="2">
    <source>
        <dbReference type="Google" id="ProtNLM"/>
    </source>
</evidence>
<protein>
    <recommendedName>
        <fullName evidence="2">DUF4145 domain-containing protein</fullName>
    </recommendedName>
</protein>
<dbReference type="EMBL" id="AMFJ01034429">
    <property type="protein sequence ID" value="EKD29379.1"/>
    <property type="molecule type" value="Genomic_DNA"/>
</dbReference>